<organism evidence="3 4">
    <name type="scientific">[Candida] arabinofermentans NRRL YB-2248</name>
    <dbReference type="NCBI Taxonomy" id="983967"/>
    <lineage>
        <taxon>Eukaryota</taxon>
        <taxon>Fungi</taxon>
        <taxon>Dikarya</taxon>
        <taxon>Ascomycota</taxon>
        <taxon>Saccharomycotina</taxon>
        <taxon>Pichiomycetes</taxon>
        <taxon>Pichiales</taxon>
        <taxon>Pichiaceae</taxon>
        <taxon>Ogataea</taxon>
        <taxon>Ogataea/Candida clade</taxon>
    </lineage>
</organism>
<dbReference type="InterPro" id="IPR000246">
    <property type="entry name" value="Peptidase_T2"/>
</dbReference>
<name>A0A1E4T013_9ASCO</name>
<dbReference type="GO" id="GO:0004298">
    <property type="term" value="F:threonine-type endopeptidase activity"/>
    <property type="evidence" value="ECO:0007669"/>
    <property type="project" value="TreeGrafter"/>
</dbReference>
<protein>
    <submittedName>
        <fullName evidence="3">Uncharacterized protein</fullName>
    </submittedName>
</protein>
<dbReference type="STRING" id="983967.A0A1E4T013"/>
<feature type="site" description="Cleavage; by autolysis" evidence="2">
    <location>
        <begin position="213"/>
        <end position="214"/>
    </location>
</feature>
<dbReference type="PANTHER" id="PTHR10188">
    <property type="entry name" value="L-ASPARAGINASE"/>
    <property type="match status" value="1"/>
</dbReference>
<dbReference type="Gene3D" id="3.60.20.30">
    <property type="entry name" value="(Glycosyl)asparaginase"/>
    <property type="match status" value="1"/>
</dbReference>
<dbReference type="OrthoDB" id="77601at2759"/>
<dbReference type="Pfam" id="PF01112">
    <property type="entry name" value="Asparaginase_2"/>
    <property type="match status" value="1"/>
</dbReference>
<evidence type="ECO:0000313" key="4">
    <source>
        <dbReference type="Proteomes" id="UP000094801"/>
    </source>
</evidence>
<evidence type="ECO:0000256" key="2">
    <source>
        <dbReference type="PIRSR" id="PIRSR600246-3"/>
    </source>
</evidence>
<accession>A0A1E4T013</accession>
<keyword evidence="4" id="KW-1185">Reference proteome</keyword>
<dbReference type="AlphaFoldDB" id="A0A1E4T013"/>
<dbReference type="SUPFAM" id="SSF56235">
    <property type="entry name" value="N-terminal nucleophile aminohydrolases (Ntn hydrolases)"/>
    <property type="match status" value="1"/>
</dbReference>
<gene>
    <name evidence="3" type="ORF">CANARDRAFT_171095</name>
</gene>
<dbReference type="GO" id="GO:0005737">
    <property type="term" value="C:cytoplasm"/>
    <property type="evidence" value="ECO:0007669"/>
    <property type="project" value="TreeGrafter"/>
</dbReference>
<evidence type="ECO:0000313" key="3">
    <source>
        <dbReference type="EMBL" id="ODV85093.1"/>
    </source>
</evidence>
<dbReference type="EMBL" id="KV453854">
    <property type="protein sequence ID" value="ODV85093.1"/>
    <property type="molecule type" value="Genomic_DNA"/>
</dbReference>
<evidence type="ECO:0000256" key="1">
    <source>
        <dbReference type="PIRSR" id="PIRSR600246-1"/>
    </source>
</evidence>
<dbReference type="Proteomes" id="UP000094801">
    <property type="component" value="Unassembled WGS sequence"/>
</dbReference>
<dbReference type="GO" id="GO:0051604">
    <property type="term" value="P:protein maturation"/>
    <property type="evidence" value="ECO:0007669"/>
    <property type="project" value="TreeGrafter"/>
</dbReference>
<dbReference type="PANTHER" id="PTHR10188:SF8">
    <property type="entry name" value="THREONINE ASPARTASE 1"/>
    <property type="match status" value="1"/>
</dbReference>
<proteinExistence type="predicted"/>
<feature type="active site" description="Nucleophile" evidence="1">
    <location>
        <position position="214"/>
    </location>
</feature>
<dbReference type="InterPro" id="IPR029055">
    <property type="entry name" value="Ntn_hydrolases_N"/>
</dbReference>
<sequence>MAQEAHDDPCNHDNDNRSKLGLILVHAGAGNHNPSSSQQFKEMINQSLTVAEKDDALVSNNDRVLSVFPKMSLIVSQLLMSSGILESSELTNTGYGSCITSKCTVECDSSIVILDKSTFKRYQSSSLIQRTHRTPIAHSVGEIIKEIERSREMQVRKTGLGLTSVVSKVDPLKNESDETTLVSKRMLSVYKKYKSQLQTSYQPHCDILSGVSDTVGVTVSGNVGMISGVSSGGSMFKTPGRISCAGIVGAGNYSTISDDGSYCVNVMCSGNGEDIIQMDLSRYLCHYLVENYDKYEDKMVCDIIEDGILKVSKAFELRSIDNHFEPVLYVGVVGVLEHLKRGWKIVFHWHSTESFVFGYWTATSGKRFVFSRLKRGTRYQKGETMLH</sequence>
<reference evidence="4" key="1">
    <citation type="submission" date="2016-04" db="EMBL/GenBank/DDBJ databases">
        <title>Comparative genomics of biotechnologically important yeasts.</title>
        <authorList>
            <consortium name="DOE Joint Genome Institute"/>
            <person name="Riley R."/>
            <person name="Haridas S."/>
            <person name="Wolfe K.H."/>
            <person name="Lopes M.R."/>
            <person name="Hittinger C.T."/>
            <person name="Goker M."/>
            <person name="Salamov A."/>
            <person name="Wisecaver J."/>
            <person name="Long T.M."/>
            <person name="Aerts A.L."/>
            <person name="Barry K."/>
            <person name="Choi C."/>
            <person name="Clum A."/>
            <person name="Coughlan A.Y."/>
            <person name="Deshpande S."/>
            <person name="Douglass A.P."/>
            <person name="Hanson S.J."/>
            <person name="Klenk H.-P."/>
            <person name="Labutti K."/>
            <person name="Lapidus A."/>
            <person name="Lindquist E."/>
            <person name="Lipzen A."/>
            <person name="Meier-Kolthoff J.P."/>
            <person name="Ohm R.A."/>
            <person name="Otillar R.P."/>
            <person name="Pangilinan J."/>
            <person name="Peng Y."/>
            <person name="Rokas A."/>
            <person name="Rosa C.A."/>
            <person name="Scheuner C."/>
            <person name="Sibirny A.A."/>
            <person name="Slot J.C."/>
            <person name="Stielow J.B."/>
            <person name="Sun H."/>
            <person name="Kurtzman C.P."/>
            <person name="Blackwell M."/>
            <person name="Grigoriev I.V."/>
            <person name="Jeffries T.W."/>
        </authorList>
    </citation>
    <scope>NUCLEOTIDE SEQUENCE [LARGE SCALE GENOMIC DNA]</scope>
    <source>
        <strain evidence="4">NRRL YB-2248</strain>
    </source>
</reference>